<dbReference type="EMBL" id="WBJZ01000047">
    <property type="protein sequence ID" value="KAB1651711.1"/>
    <property type="molecule type" value="Genomic_DNA"/>
</dbReference>
<dbReference type="RefSeq" id="WP_158042204.1">
    <property type="nucleotide sequence ID" value="NZ_JACCFV010000001.1"/>
</dbReference>
<sequence>MSDPEPTSVADAEATRGDAVAQDAVAQDAVAGASSVAGSEPTSSAAGADGVAAVERASAERRAAAGVLPVADGLAADDRRAADAERDEAAHRRARARSAERPRRWDAGIVMGGVCCVVALFPAHADLYSESPGASPNRFLLDGLSAVLFANVAVVVVAALIALIAARGGKRVLDFDWFASMGWALLTSVLVSVLASVAMGGFSGYAILAFMVLGGPAVMMSLPGIPILAIVGMIVTGLTKRWTEGRRPA</sequence>
<evidence type="ECO:0000256" key="1">
    <source>
        <dbReference type="SAM" id="MobiDB-lite"/>
    </source>
</evidence>
<accession>A0A7J5BLV2</accession>
<organism evidence="3 4">
    <name type="scientific">Pseudoclavibacter chungangensis</name>
    <dbReference type="NCBI Taxonomy" id="587635"/>
    <lineage>
        <taxon>Bacteria</taxon>
        <taxon>Bacillati</taxon>
        <taxon>Actinomycetota</taxon>
        <taxon>Actinomycetes</taxon>
        <taxon>Micrococcales</taxon>
        <taxon>Microbacteriaceae</taxon>
        <taxon>Pseudoclavibacter</taxon>
    </lineage>
</organism>
<keyword evidence="2" id="KW-0472">Membrane</keyword>
<keyword evidence="4" id="KW-1185">Reference proteome</keyword>
<feature type="region of interest" description="Disordered" evidence="1">
    <location>
        <begin position="1"/>
        <end position="53"/>
    </location>
</feature>
<evidence type="ECO:0000256" key="2">
    <source>
        <dbReference type="SAM" id="Phobius"/>
    </source>
</evidence>
<evidence type="ECO:0000313" key="4">
    <source>
        <dbReference type="Proteomes" id="UP000467240"/>
    </source>
</evidence>
<feature type="transmembrane region" description="Helical" evidence="2">
    <location>
        <begin position="143"/>
        <end position="165"/>
    </location>
</feature>
<gene>
    <name evidence="3" type="ORF">F8O01_17670</name>
</gene>
<feature type="compositionally biased region" description="Low complexity" evidence="1">
    <location>
        <begin position="17"/>
        <end position="53"/>
    </location>
</feature>
<proteinExistence type="predicted"/>
<comment type="caution">
    <text evidence="3">The sequence shown here is derived from an EMBL/GenBank/DDBJ whole genome shotgun (WGS) entry which is preliminary data.</text>
</comment>
<name>A0A7J5BLV2_9MICO</name>
<keyword evidence="2" id="KW-1133">Transmembrane helix</keyword>
<dbReference type="Proteomes" id="UP000467240">
    <property type="component" value="Unassembled WGS sequence"/>
</dbReference>
<evidence type="ECO:0000313" key="3">
    <source>
        <dbReference type="EMBL" id="KAB1651711.1"/>
    </source>
</evidence>
<dbReference type="AlphaFoldDB" id="A0A7J5BLV2"/>
<protein>
    <submittedName>
        <fullName evidence="3">Uncharacterized protein</fullName>
    </submittedName>
</protein>
<feature type="transmembrane region" description="Helical" evidence="2">
    <location>
        <begin position="205"/>
        <end position="238"/>
    </location>
</feature>
<keyword evidence="2" id="KW-0812">Transmembrane</keyword>
<feature type="transmembrane region" description="Helical" evidence="2">
    <location>
        <begin position="105"/>
        <end position="123"/>
    </location>
</feature>
<feature type="transmembrane region" description="Helical" evidence="2">
    <location>
        <begin position="177"/>
        <end position="199"/>
    </location>
</feature>
<reference evidence="3 4" key="1">
    <citation type="submission" date="2019-09" db="EMBL/GenBank/DDBJ databases">
        <title>Phylogeny of genus Pseudoclavibacter and closely related genus.</title>
        <authorList>
            <person name="Li Y."/>
        </authorList>
    </citation>
    <scope>NUCLEOTIDE SEQUENCE [LARGE SCALE GENOMIC DNA]</scope>
    <source>
        <strain evidence="3 4">DSM 23821</strain>
    </source>
</reference>